<evidence type="ECO:0000256" key="2">
    <source>
        <dbReference type="PROSITE-ProRule" id="PRU00124"/>
    </source>
</evidence>
<organism evidence="3 4">
    <name type="scientific">Cirrhinus mrigala</name>
    <name type="common">Mrigala</name>
    <dbReference type="NCBI Taxonomy" id="683832"/>
    <lineage>
        <taxon>Eukaryota</taxon>
        <taxon>Metazoa</taxon>
        <taxon>Chordata</taxon>
        <taxon>Craniata</taxon>
        <taxon>Vertebrata</taxon>
        <taxon>Euteleostomi</taxon>
        <taxon>Actinopterygii</taxon>
        <taxon>Neopterygii</taxon>
        <taxon>Teleostei</taxon>
        <taxon>Ostariophysi</taxon>
        <taxon>Cypriniformes</taxon>
        <taxon>Cyprinidae</taxon>
        <taxon>Labeoninae</taxon>
        <taxon>Labeonini</taxon>
        <taxon>Cirrhinus</taxon>
    </lineage>
</organism>
<dbReference type="CDD" id="cd00112">
    <property type="entry name" value="LDLa"/>
    <property type="match status" value="1"/>
</dbReference>
<dbReference type="SMART" id="SM00192">
    <property type="entry name" value="LDLa"/>
    <property type="match status" value="1"/>
</dbReference>
<feature type="non-terminal residue" evidence="3">
    <location>
        <position position="1"/>
    </location>
</feature>
<feature type="non-terminal residue" evidence="3">
    <location>
        <position position="52"/>
    </location>
</feature>
<dbReference type="Proteomes" id="UP001529510">
    <property type="component" value="Unassembled WGS sequence"/>
</dbReference>
<evidence type="ECO:0000313" key="4">
    <source>
        <dbReference type="Proteomes" id="UP001529510"/>
    </source>
</evidence>
<dbReference type="EMBL" id="JAMKFB020000022">
    <property type="protein sequence ID" value="KAL0160489.1"/>
    <property type="molecule type" value="Genomic_DNA"/>
</dbReference>
<evidence type="ECO:0000313" key="3">
    <source>
        <dbReference type="EMBL" id="KAL0160489.1"/>
    </source>
</evidence>
<feature type="disulfide bond" evidence="2">
    <location>
        <begin position="36"/>
        <end position="51"/>
    </location>
</feature>
<accession>A0ABD0NEN1</accession>
<reference evidence="3 4" key="1">
    <citation type="submission" date="2024-05" db="EMBL/GenBank/DDBJ databases">
        <title>Genome sequencing and assembly of Indian major carp, Cirrhinus mrigala (Hamilton, 1822).</title>
        <authorList>
            <person name="Mohindra V."/>
            <person name="Chowdhury L.M."/>
            <person name="Lal K."/>
            <person name="Jena J.K."/>
        </authorList>
    </citation>
    <scope>NUCLEOTIDE SEQUENCE [LARGE SCALE GENOMIC DNA]</scope>
    <source>
        <strain evidence="3">CM1030</strain>
        <tissue evidence="3">Blood</tissue>
    </source>
</reference>
<comment type="caution">
    <text evidence="2">Lacks conserved residue(s) required for the propagation of feature annotation.</text>
</comment>
<dbReference type="AlphaFoldDB" id="A0ABD0NEN1"/>
<protein>
    <submittedName>
        <fullName evidence="3">Uncharacterized protein</fullName>
    </submittedName>
</protein>
<dbReference type="PROSITE" id="PS01209">
    <property type="entry name" value="LDLRA_1"/>
    <property type="match status" value="1"/>
</dbReference>
<evidence type="ECO:0000256" key="1">
    <source>
        <dbReference type="ARBA" id="ARBA00023157"/>
    </source>
</evidence>
<comment type="caution">
    <text evidence="3">The sequence shown here is derived from an EMBL/GenBank/DDBJ whole genome shotgun (WGS) entry which is preliminary data.</text>
</comment>
<name>A0ABD0NEN1_CIRMR</name>
<dbReference type="PROSITE" id="PS50068">
    <property type="entry name" value="LDLRA_2"/>
    <property type="match status" value="1"/>
</dbReference>
<sequence>STDCTEYYRLGARASNSERFLSCNSTSLCVHPSWICDGANDCGDYADEIHCH</sequence>
<dbReference type="SUPFAM" id="SSF57424">
    <property type="entry name" value="LDL receptor-like module"/>
    <property type="match status" value="1"/>
</dbReference>
<dbReference type="Gene3D" id="4.10.400.10">
    <property type="entry name" value="Low-density Lipoprotein Receptor"/>
    <property type="match status" value="1"/>
</dbReference>
<dbReference type="InterPro" id="IPR002172">
    <property type="entry name" value="LDrepeatLR_classA_rpt"/>
</dbReference>
<keyword evidence="1 2" id="KW-1015">Disulfide bond</keyword>
<keyword evidence="4" id="KW-1185">Reference proteome</keyword>
<gene>
    <name evidence="3" type="ORF">M9458_044214</name>
</gene>
<dbReference type="InterPro" id="IPR023415">
    <property type="entry name" value="LDLR_class-A_CS"/>
</dbReference>
<proteinExistence type="predicted"/>
<dbReference type="InterPro" id="IPR036055">
    <property type="entry name" value="LDL_receptor-like_sf"/>
</dbReference>
<dbReference type="Pfam" id="PF00057">
    <property type="entry name" value="Ldl_recept_a"/>
    <property type="match status" value="1"/>
</dbReference>